<gene>
    <name evidence="1" type="ORF">GHI93_10285</name>
</gene>
<dbReference type="Pfam" id="PF08282">
    <property type="entry name" value="Hydrolase_3"/>
    <property type="match status" value="1"/>
</dbReference>
<keyword evidence="2" id="KW-1185">Reference proteome</keyword>
<dbReference type="PANTHER" id="PTHR10000">
    <property type="entry name" value="PHOSPHOSERINE PHOSPHATASE"/>
    <property type="match status" value="1"/>
</dbReference>
<name>A0A7X2D2B9_9LACT</name>
<dbReference type="PANTHER" id="PTHR10000:SF8">
    <property type="entry name" value="HAD SUPERFAMILY HYDROLASE-LIKE, TYPE 3"/>
    <property type="match status" value="1"/>
</dbReference>
<comment type="caution">
    <text evidence="1">The sequence shown here is derived from an EMBL/GenBank/DDBJ whole genome shotgun (WGS) entry which is preliminary data.</text>
</comment>
<dbReference type="InterPro" id="IPR036412">
    <property type="entry name" value="HAD-like_sf"/>
</dbReference>
<dbReference type="EMBL" id="WITJ01000015">
    <property type="protein sequence ID" value="MQW40312.1"/>
    <property type="molecule type" value="Genomic_DNA"/>
</dbReference>
<proteinExistence type="predicted"/>
<dbReference type="SFLD" id="SFLDG01140">
    <property type="entry name" value="C2.B:_Phosphomannomutase_and_P"/>
    <property type="match status" value="1"/>
</dbReference>
<organism evidence="1 2">
    <name type="scientific">Lactococcus hircilactis</name>
    <dbReference type="NCBI Taxonomy" id="1494462"/>
    <lineage>
        <taxon>Bacteria</taxon>
        <taxon>Bacillati</taxon>
        <taxon>Bacillota</taxon>
        <taxon>Bacilli</taxon>
        <taxon>Lactobacillales</taxon>
        <taxon>Streptococcaceae</taxon>
        <taxon>Lactococcus</taxon>
    </lineage>
</organism>
<dbReference type="NCBIfam" id="TIGR01484">
    <property type="entry name" value="HAD-SF-IIB"/>
    <property type="match status" value="1"/>
</dbReference>
<evidence type="ECO:0000313" key="2">
    <source>
        <dbReference type="Proteomes" id="UP000439550"/>
    </source>
</evidence>
<dbReference type="OrthoDB" id="9790031at2"/>
<dbReference type="SFLD" id="SFLDS00003">
    <property type="entry name" value="Haloacid_Dehalogenase"/>
    <property type="match status" value="1"/>
</dbReference>
<dbReference type="RefSeq" id="WP_153496974.1">
    <property type="nucleotide sequence ID" value="NZ_CAXYUY010000013.1"/>
</dbReference>
<dbReference type="InterPro" id="IPR006379">
    <property type="entry name" value="HAD-SF_hydro_IIB"/>
</dbReference>
<dbReference type="InterPro" id="IPR000150">
    <property type="entry name" value="Cof"/>
</dbReference>
<dbReference type="Gene3D" id="3.30.1240.10">
    <property type="match status" value="1"/>
</dbReference>
<dbReference type="AlphaFoldDB" id="A0A7X2D2B9"/>
<dbReference type="Proteomes" id="UP000439550">
    <property type="component" value="Unassembled WGS sequence"/>
</dbReference>
<protein>
    <submittedName>
        <fullName evidence="1">Cof-type HAD-IIB family hydrolase</fullName>
    </submittedName>
</protein>
<keyword evidence="1" id="KW-0378">Hydrolase</keyword>
<dbReference type="InterPro" id="IPR023214">
    <property type="entry name" value="HAD_sf"/>
</dbReference>
<dbReference type="GO" id="GO:0000287">
    <property type="term" value="F:magnesium ion binding"/>
    <property type="evidence" value="ECO:0007669"/>
    <property type="project" value="TreeGrafter"/>
</dbReference>
<evidence type="ECO:0000313" key="1">
    <source>
        <dbReference type="EMBL" id="MQW40312.1"/>
    </source>
</evidence>
<reference evidence="1 2" key="1">
    <citation type="submission" date="2019-10" db="EMBL/GenBank/DDBJ databases">
        <authorList>
            <person name="Dong K."/>
        </authorList>
    </citation>
    <scope>NUCLEOTIDE SEQUENCE [LARGE SCALE GENOMIC DNA]</scope>
    <source>
        <strain evidence="1 2">DSM 28960</strain>
    </source>
</reference>
<dbReference type="SUPFAM" id="SSF56784">
    <property type="entry name" value="HAD-like"/>
    <property type="match status" value="1"/>
</dbReference>
<dbReference type="Gene3D" id="3.40.50.1000">
    <property type="entry name" value="HAD superfamily/HAD-like"/>
    <property type="match status" value="1"/>
</dbReference>
<sequence length="269" mass="30128">MKIKHIFTDMDGTLLDSHGVLSDTNHWAIHYSTLPITLVSARSPIEMNDVLDTLQLSTPQIAFNGNLTFTQNQFGIQILDKFPLNSEAVFQILAYVSKEFPKLSLNWYSLAHWYTNKQDKGTFIQKALTGIAPRIKPFDGQSEIYKIMIIGFDQNDLFQLQNQLNQLEIPNLSIQQSAQHYLEITSNKRTKATAVQSILDDEDLDFTQIAAIGDDQNDIPLLKVAGLAIAVDNADSEVKKHVKMVVAKNTEHGVAKAISAINTFNEQVI</sequence>
<dbReference type="NCBIfam" id="TIGR00099">
    <property type="entry name" value="Cof-subfamily"/>
    <property type="match status" value="1"/>
</dbReference>
<accession>A0A7X2D2B9</accession>
<dbReference type="GO" id="GO:0016791">
    <property type="term" value="F:phosphatase activity"/>
    <property type="evidence" value="ECO:0007669"/>
    <property type="project" value="TreeGrafter"/>
</dbReference>
<dbReference type="GO" id="GO:0005829">
    <property type="term" value="C:cytosol"/>
    <property type="evidence" value="ECO:0007669"/>
    <property type="project" value="TreeGrafter"/>
</dbReference>